<accession>A0ACB8YYX2</accession>
<protein>
    <submittedName>
        <fullName evidence="1">Uncharacterized protein</fullName>
    </submittedName>
</protein>
<evidence type="ECO:0000313" key="2">
    <source>
        <dbReference type="Proteomes" id="UP001055811"/>
    </source>
</evidence>
<organism evidence="1 2">
    <name type="scientific">Cichorium intybus</name>
    <name type="common">Chicory</name>
    <dbReference type="NCBI Taxonomy" id="13427"/>
    <lineage>
        <taxon>Eukaryota</taxon>
        <taxon>Viridiplantae</taxon>
        <taxon>Streptophyta</taxon>
        <taxon>Embryophyta</taxon>
        <taxon>Tracheophyta</taxon>
        <taxon>Spermatophyta</taxon>
        <taxon>Magnoliopsida</taxon>
        <taxon>eudicotyledons</taxon>
        <taxon>Gunneridae</taxon>
        <taxon>Pentapetalae</taxon>
        <taxon>asterids</taxon>
        <taxon>campanulids</taxon>
        <taxon>Asterales</taxon>
        <taxon>Asteraceae</taxon>
        <taxon>Cichorioideae</taxon>
        <taxon>Cichorieae</taxon>
        <taxon>Cichoriinae</taxon>
        <taxon>Cichorium</taxon>
    </lineage>
</organism>
<name>A0ACB8YYX2_CICIN</name>
<reference evidence="1 2" key="2">
    <citation type="journal article" date="2022" name="Mol. Ecol. Resour.">
        <title>The genomes of chicory, endive, great burdock and yacon provide insights into Asteraceae paleo-polyploidization history and plant inulin production.</title>
        <authorList>
            <person name="Fan W."/>
            <person name="Wang S."/>
            <person name="Wang H."/>
            <person name="Wang A."/>
            <person name="Jiang F."/>
            <person name="Liu H."/>
            <person name="Zhao H."/>
            <person name="Xu D."/>
            <person name="Zhang Y."/>
        </authorList>
    </citation>
    <scope>NUCLEOTIDE SEQUENCE [LARGE SCALE GENOMIC DNA]</scope>
    <source>
        <strain evidence="2">cv. Punajuju</strain>
        <tissue evidence="1">Leaves</tissue>
    </source>
</reference>
<keyword evidence="2" id="KW-1185">Reference proteome</keyword>
<dbReference type="EMBL" id="CM042017">
    <property type="protein sequence ID" value="KAI3690568.1"/>
    <property type="molecule type" value="Genomic_DNA"/>
</dbReference>
<proteinExistence type="predicted"/>
<sequence length="146" mass="16737">MERLCVRLNLPNCRSMNEYSQMVPNGASSCDSSTTCSHSEESKTSPGSQMVQDDKESNSRNESGNSPSFKLKREFEKDVQVKEEPVEMEEDFDFQNLHVDKLFDMEELLELMDQKIPNGPGLNPDPRIDSKAYYIDLFFVMLLKVV</sequence>
<reference evidence="2" key="1">
    <citation type="journal article" date="2022" name="Mol. Ecol. Resour.">
        <title>The genomes of chicory, endive, great burdock and yacon provide insights into Asteraceae palaeo-polyploidization history and plant inulin production.</title>
        <authorList>
            <person name="Fan W."/>
            <person name="Wang S."/>
            <person name="Wang H."/>
            <person name="Wang A."/>
            <person name="Jiang F."/>
            <person name="Liu H."/>
            <person name="Zhao H."/>
            <person name="Xu D."/>
            <person name="Zhang Y."/>
        </authorList>
    </citation>
    <scope>NUCLEOTIDE SEQUENCE [LARGE SCALE GENOMIC DNA]</scope>
    <source>
        <strain evidence="2">cv. Punajuju</strain>
    </source>
</reference>
<comment type="caution">
    <text evidence="1">The sequence shown here is derived from an EMBL/GenBank/DDBJ whole genome shotgun (WGS) entry which is preliminary data.</text>
</comment>
<dbReference type="Proteomes" id="UP001055811">
    <property type="component" value="Linkage Group LG09"/>
</dbReference>
<gene>
    <name evidence="1" type="ORF">L2E82_48672</name>
</gene>
<evidence type="ECO:0000313" key="1">
    <source>
        <dbReference type="EMBL" id="KAI3690568.1"/>
    </source>
</evidence>